<dbReference type="Pfam" id="PF00043">
    <property type="entry name" value="GST_C"/>
    <property type="match status" value="1"/>
</dbReference>
<dbReference type="Pfam" id="PF00690">
    <property type="entry name" value="Cation_ATPase_N"/>
    <property type="match status" value="1"/>
</dbReference>
<dbReference type="SFLD" id="SFLDS00003">
    <property type="entry name" value="Haloacid_Dehalogenase"/>
    <property type="match status" value="1"/>
</dbReference>
<dbReference type="Pfam" id="PF00122">
    <property type="entry name" value="E1-E2_ATPase"/>
    <property type="match status" value="1"/>
</dbReference>
<keyword evidence="5" id="KW-0067">ATP-binding</keyword>
<dbReference type="PROSITE" id="PS50405">
    <property type="entry name" value="GST_CTER"/>
    <property type="match status" value="1"/>
</dbReference>
<protein>
    <submittedName>
        <fullName evidence="13">Uncharacterized protein</fullName>
    </submittedName>
</protein>
<name>A0A2P6N967_9EUKA</name>
<reference evidence="13 14" key="1">
    <citation type="journal article" date="2018" name="Genome Biol. Evol.">
        <title>Multiple Roots of Fruiting Body Formation in Amoebozoa.</title>
        <authorList>
            <person name="Hillmann F."/>
            <person name="Forbes G."/>
            <person name="Novohradska S."/>
            <person name="Ferling I."/>
            <person name="Riege K."/>
            <person name="Groth M."/>
            <person name="Westermann M."/>
            <person name="Marz M."/>
            <person name="Spaller T."/>
            <person name="Winckler T."/>
            <person name="Schaap P."/>
            <person name="Glockner G."/>
        </authorList>
    </citation>
    <scope>NUCLEOTIDE SEQUENCE [LARGE SCALE GENOMIC DNA]</scope>
    <source>
        <strain evidence="13 14">Jena</strain>
    </source>
</reference>
<dbReference type="GO" id="GO:1902600">
    <property type="term" value="P:proton transmembrane transport"/>
    <property type="evidence" value="ECO:0007669"/>
    <property type="project" value="TreeGrafter"/>
</dbReference>
<dbReference type="Pfam" id="PF13246">
    <property type="entry name" value="Cation_ATPase"/>
    <property type="match status" value="1"/>
</dbReference>
<dbReference type="SMART" id="SM00831">
    <property type="entry name" value="Cation_ATPase_N"/>
    <property type="match status" value="1"/>
</dbReference>
<dbReference type="GO" id="GO:0006883">
    <property type="term" value="P:intracellular sodium ion homeostasis"/>
    <property type="evidence" value="ECO:0007669"/>
    <property type="project" value="TreeGrafter"/>
</dbReference>
<dbReference type="InterPro" id="IPR004046">
    <property type="entry name" value="GST_C"/>
</dbReference>
<feature type="transmembrane region" description="Helical" evidence="10">
    <location>
        <begin position="1896"/>
        <end position="1924"/>
    </location>
</feature>
<feature type="transmembrane region" description="Helical" evidence="10">
    <location>
        <begin position="1379"/>
        <end position="1408"/>
    </location>
</feature>
<dbReference type="Pfam" id="PF13409">
    <property type="entry name" value="GST_N_2"/>
    <property type="match status" value="1"/>
</dbReference>
<feature type="transmembrane region" description="Helical" evidence="10">
    <location>
        <begin position="1345"/>
        <end position="1367"/>
    </location>
</feature>
<dbReference type="InterPro" id="IPR044492">
    <property type="entry name" value="P_typ_ATPase_HD_dom"/>
</dbReference>
<dbReference type="SUPFAM" id="SSF81660">
    <property type="entry name" value="Metal cation-transporting ATPase, ATP-binding domain N"/>
    <property type="match status" value="1"/>
</dbReference>
<dbReference type="SUPFAM" id="SSF52833">
    <property type="entry name" value="Thioredoxin-like"/>
    <property type="match status" value="1"/>
</dbReference>
<dbReference type="GO" id="GO:0005391">
    <property type="term" value="F:P-type sodium:potassium-exchanging transporter activity"/>
    <property type="evidence" value="ECO:0007669"/>
    <property type="project" value="TreeGrafter"/>
</dbReference>
<dbReference type="FunFam" id="3.40.50.1000:FF:000083">
    <property type="entry name" value="Sodium/potassium-transporting ATPase subunit alpha"/>
    <property type="match status" value="1"/>
</dbReference>
<feature type="domain" description="GST N-terminal" evidence="11">
    <location>
        <begin position="2"/>
        <end position="89"/>
    </location>
</feature>
<feature type="transmembrane region" description="Helical" evidence="10">
    <location>
        <begin position="1854"/>
        <end position="1875"/>
    </location>
</feature>
<gene>
    <name evidence="13" type="ORF">PROFUN_11714</name>
</gene>
<keyword evidence="8 10" id="KW-0472">Membrane</keyword>
<dbReference type="STRING" id="1890364.A0A2P6N967"/>
<dbReference type="InterPro" id="IPR001757">
    <property type="entry name" value="P_typ_ATPase"/>
</dbReference>
<dbReference type="SUPFAM" id="SSF81653">
    <property type="entry name" value="Calcium ATPase, transduction domain A"/>
    <property type="match status" value="1"/>
</dbReference>
<evidence type="ECO:0000313" key="14">
    <source>
        <dbReference type="Proteomes" id="UP000241769"/>
    </source>
</evidence>
<dbReference type="InterPro" id="IPR036282">
    <property type="entry name" value="Glutathione-S-Trfase_C_sf"/>
</dbReference>
<dbReference type="PRINTS" id="PR00121">
    <property type="entry name" value="NAKATPASE"/>
</dbReference>
<sequence>MSNKIQLFSLATPNGQKVAIALEELGLDYDAHKIDISKNEQFGADFLKVSPNNKIPAITDPNGPNGQSLDLFESGAILLYLAEKSGKLIPQDPIKRAKTIQWLFWQMGGVGPMFGQLGHFVRYAKEKVPYAIERYQTESKRLVKVLDKQLSTNEYVAGDEYTIADIALFPWIRGFASAPIEQTNIDFKDFTHIQAWMEKIEKRPAVERGLKTLRPTNMRGLEPAIAETLRSQSANDVNIKVSKVTSIIQQYTQGRESPPSSENLVRLIQNFQRLLQHVSVLSDSQWSNHCYVLLKGAIHLCSQCVDQGEAHSALTVLSCMSQIEAGNLRSCKLVSSNHSFFSNHAEMFAQHLQLYSSLVHRLTSSRDLINLEIIMIGLSTLFQENSSLFQRMPTSSTTQKFQKECTTCHSTVTSDLIRIVDRVTDEGEARFVSALCLFQIQAVDWEAIGPPSRIAAMKVFRKCLAQEMETDSLQAALQTGKILSIMLKHLKVGALQSFLQQGDEDTIANQIRARLSIITALSVFTSHYHSNISVKEYRDVVKQIIHTFPVFLCPGEVLTSNAAAKRCESAMEKLNMRSKFTQIINHIAQMFPDEFLDVLLKAKTSERQSGSMMMIFLQPIQFCTKTNPLLHHICNWMSTDSFATAILKSEASNDLFFTNCFETISSNLIRLAISHPQGQEDIEKLLLMGILQPNQWTHHICCHTSSIYIQFMMHHRRDDLSQMLILLLNENVNETVKEKIYGIFGGIFRETRNHRRWMINALLPQRKEEKMTKEKMSSHDITTKTSLFYKYIYPKISQLDREAHVSLAHTYYDLFLERASQSTASLRHLYQFLEASSHERFLLESYANRSTFLPKVILQLDRNTSDVNNIVYVSTAITNWSTLLSDQETSQVLTIMEKFLLRNSVAIHMMASRFIVSIEKCIEGEKMKALIHNLWGKILNAPTKNPPILHEISMNLKIFLRGPNSKILKDIDHVILGLGVVDRADLIRSALKEFAGWSLRSTTIESVVNALRISNVSWRMIVRGTRFKSFLKQSTMMEELVTFQGASVSQESPELQATSRLSVGFKTRLHQISDRLSTRKSSPSGDGDSPKEDRWEGEDIHILDGEELERSLETDLSEGLTTEIASQRFNQYGSNEIRGVSSTKQILRIIEYFFGGFAAIMWPASILAMISWKPLGEPNPDPTNIGLAVLLWIVIFIQALFSIYQEYSSNAVMKSISRILPPLANVVRGGVQMQVSSKELVIGDVVSLSMGERVPADIRLLTVEGLKVDNSALTGEVEPVRCTEGKTSDNFMETKNVVFMGTFVVEGHATGVVFLTGQHTVMGHISSMASVDTGSSTLKKEINKLVIVITSLALFTGFTIFFVWLGWLRRDHPTFLSWSAIIVNIIAAIVAFLPDGLPVAVTLTLTIIAKRMARHQVLVKVLSTVETLGSVNVLCSDKTGTLTQNKMTVYNVFVNGENHIEGIEGTMKLFNDRDITFQKLLEGMLLCNRAKWSHETAELRVEERKIQCGDASDSAMLAMASKYDPRSEVRTSNPQIAEIPFNSTNKWSVAVTRGSREGCKATIHMKGAPEIILEKCSTFMMNGQVRELNEEVLREVLERQEMYSREGERVLAVCRRELATEEEPVEFDTNEMNFPLDSMCFIGLVTLIDPPKEEVPDTITTCKEAGIDVVMITGDHPTTAAAIAKKIGMITSDTVTVYVPEEDDGSDRYKDVDQAIIVRGPDIPKLTIDKWDTVLSHRQIVFARTSPEQKLRIVKEYQRIGKIVAVTGDGVNDAPALKQADIGVAIGSGSAVAREAADIILVDSKFSSITIGILYGRLVFDNLKKVILYLLPAGSWSELLPILSNVFLGLPLPLSAFLCIWICVFTDPVASLALVQEQPERGLMKRRPRDPKKQGLVGWQLFFHAYLFTGMIESFFAFLMYFVYYYKYAGMTPGDLFLAFDRYTDGYKGYTQAELNDFNYTSQCVYFVTLVITQFGNLFALRTRRMSFLQHLPWKKEARNIFLFTNSFVSLLLAIVVVHVPFFNSIFNTRIIPFWFWLVPITFAVTIIVLDDLRKLAARRNKLVAKMAW</sequence>
<dbReference type="PANTHER" id="PTHR43294">
    <property type="entry name" value="SODIUM/POTASSIUM-TRANSPORTING ATPASE SUBUNIT ALPHA"/>
    <property type="match status" value="1"/>
</dbReference>
<dbReference type="InterPro" id="IPR040079">
    <property type="entry name" value="Glutathione_S-Trfase"/>
</dbReference>
<evidence type="ECO:0000256" key="10">
    <source>
        <dbReference type="SAM" id="Phobius"/>
    </source>
</evidence>
<dbReference type="InterPro" id="IPR006068">
    <property type="entry name" value="ATPase_P-typ_cation-transptr_C"/>
</dbReference>
<dbReference type="NCBIfam" id="TIGR01494">
    <property type="entry name" value="ATPase_P-type"/>
    <property type="match status" value="2"/>
</dbReference>
<feature type="transmembrane region" description="Helical" evidence="10">
    <location>
        <begin position="1184"/>
        <end position="1204"/>
    </location>
</feature>
<dbReference type="InterPro" id="IPR023298">
    <property type="entry name" value="ATPase_P-typ_TM_dom_sf"/>
</dbReference>
<dbReference type="SUPFAM" id="SSF47616">
    <property type="entry name" value="GST C-terminal domain-like"/>
    <property type="match status" value="1"/>
</dbReference>
<evidence type="ECO:0000256" key="8">
    <source>
        <dbReference type="ARBA" id="ARBA00023136"/>
    </source>
</evidence>
<dbReference type="Proteomes" id="UP000241769">
    <property type="component" value="Unassembled WGS sequence"/>
</dbReference>
<dbReference type="SFLD" id="SFLDG01151">
    <property type="entry name" value="Main.2:_Nu-like"/>
    <property type="match status" value="1"/>
</dbReference>
<dbReference type="Gene3D" id="1.20.1050.10">
    <property type="match status" value="1"/>
</dbReference>
<evidence type="ECO:0000256" key="1">
    <source>
        <dbReference type="ARBA" id="ARBA00004651"/>
    </source>
</evidence>
<dbReference type="InterPro" id="IPR023299">
    <property type="entry name" value="ATPase_P-typ_cyto_dom_N"/>
</dbReference>
<evidence type="ECO:0000256" key="9">
    <source>
        <dbReference type="SAM" id="MobiDB-lite"/>
    </source>
</evidence>
<evidence type="ECO:0000256" key="6">
    <source>
        <dbReference type="ARBA" id="ARBA00022967"/>
    </source>
</evidence>
<dbReference type="EMBL" id="MDYQ01000147">
    <property type="protein sequence ID" value="PRP80492.1"/>
    <property type="molecule type" value="Genomic_DNA"/>
</dbReference>
<dbReference type="InterPro" id="IPR016024">
    <property type="entry name" value="ARM-type_fold"/>
</dbReference>
<dbReference type="SFLD" id="SFLDG00358">
    <property type="entry name" value="Main_(cytGST)"/>
    <property type="match status" value="1"/>
</dbReference>
<dbReference type="InterPro" id="IPR008250">
    <property type="entry name" value="ATPase_P-typ_transduc_dom_A_sf"/>
</dbReference>
<evidence type="ECO:0000259" key="11">
    <source>
        <dbReference type="PROSITE" id="PS50404"/>
    </source>
</evidence>
<feature type="transmembrane region" description="Helical" evidence="10">
    <location>
        <begin position="2001"/>
        <end position="2022"/>
    </location>
</feature>
<dbReference type="SFLD" id="SFLDS00019">
    <property type="entry name" value="Glutathione_Transferase_(cytos"/>
    <property type="match status" value="1"/>
</dbReference>
<dbReference type="PROSITE" id="PS50404">
    <property type="entry name" value="GST_NTER"/>
    <property type="match status" value="1"/>
</dbReference>
<dbReference type="Pfam" id="PF00689">
    <property type="entry name" value="Cation_ATPase_C"/>
    <property type="match status" value="1"/>
</dbReference>
<dbReference type="InterPro" id="IPR059000">
    <property type="entry name" value="ATPase_P-type_domA"/>
</dbReference>
<dbReference type="GO" id="GO:1990573">
    <property type="term" value="P:potassium ion import across plasma membrane"/>
    <property type="evidence" value="ECO:0007669"/>
    <property type="project" value="TreeGrafter"/>
</dbReference>
<dbReference type="SUPFAM" id="SSF48371">
    <property type="entry name" value="ARM repeat"/>
    <property type="match status" value="1"/>
</dbReference>
<dbReference type="FunFam" id="3.40.50.1000:FF:000001">
    <property type="entry name" value="Phospholipid-transporting ATPase IC"/>
    <property type="match status" value="1"/>
</dbReference>
<dbReference type="InterPro" id="IPR036249">
    <property type="entry name" value="Thioredoxin-like_sf"/>
</dbReference>
<dbReference type="Gene3D" id="2.70.150.10">
    <property type="entry name" value="Calcium-transporting ATPase, cytoplasmic transduction domain A"/>
    <property type="match status" value="1"/>
</dbReference>
<dbReference type="GO" id="GO:0005886">
    <property type="term" value="C:plasma membrane"/>
    <property type="evidence" value="ECO:0007669"/>
    <property type="project" value="UniProtKB-SubCell"/>
</dbReference>
<dbReference type="GO" id="GO:0030007">
    <property type="term" value="P:intracellular potassium ion homeostasis"/>
    <property type="evidence" value="ECO:0007669"/>
    <property type="project" value="TreeGrafter"/>
</dbReference>
<keyword evidence="2" id="KW-1003">Cell membrane</keyword>
<feature type="transmembrane region" description="Helical" evidence="10">
    <location>
        <begin position="2034"/>
        <end position="2053"/>
    </location>
</feature>
<dbReference type="SUPFAM" id="SSF81665">
    <property type="entry name" value="Calcium ATPase, transmembrane domain M"/>
    <property type="match status" value="1"/>
</dbReference>
<dbReference type="GO" id="GO:0016887">
    <property type="term" value="F:ATP hydrolysis activity"/>
    <property type="evidence" value="ECO:0007669"/>
    <property type="project" value="InterPro"/>
</dbReference>
<keyword evidence="4" id="KW-0547">Nucleotide-binding</keyword>
<dbReference type="InterPro" id="IPR023214">
    <property type="entry name" value="HAD_sf"/>
</dbReference>
<evidence type="ECO:0000256" key="4">
    <source>
        <dbReference type="ARBA" id="ARBA00022741"/>
    </source>
</evidence>
<organism evidence="13 14">
    <name type="scientific">Planoprotostelium fungivorum</name>
    <dbReference type="NCBI Taxonomy" id="1890364"/>
    <lineage>
        <taxon>Eukaryota</taxon>
        <taxon>Amoebozoa</taxon>
        <taxon>Evosea</taxon>
        <taxon>Variosea</taxon>
        <taxon>Cavosteliida</taxon>
        <taxon>Cavosteliaceae</taxon>
        <taxon>Planoprotostelium</taxon>
    </lineage>
</organism>
<dbReference type="CDD" id="cd03048">
    <property type="entry name" value="GST_N_Ure2p_like"/>
    <property type="match status" value="1"/>
</dbReference>
<keyword evidence="3 10" id="KW-0812">Transmembrane</keyword>
<dbReference type="Gene3D" id="1.20.1110.10">
    <property type="entry name" value="Calcium-transporting ATPase, transmembrane domain"/>
    <property type="match status" value="1"/>
</dbReference>
<evidence type="ECO:0000256" key="3">
    <source>
        <dbReference type="ARBA" id="ARBA00022692"/>
    </source>
</evidence>
<accession>A0A2P6N967</accession>
<dbReference type="PRINTS" id="PR00119">
    <property type="entry name" value="CATATPASE"/>
</dbReference>
<dbReference type="Gene3D" id="3.40.1110.10">
    <property type="entry name" value="Calcium-transporting ATPase, cytoplasmic domain N"/>
    <property type="match status" value="1"/>
</dbReference>
<evidence type="ECO:0000313" key="13">
    <source>
        <dbReference type="EMBL" id="PRP80492.1"/>
    </source>
</evidence>
<dbReference type="PROSITE" id="PS00154">
    <property type="entry name" value="ATPASE_E1_E2"/>
    <property type="match status" value="1"/>
</dbReference>
<dbReference type="Gene3D" id="3.40.50.1000">
    <property type="entry name" value="HAD superfamily/HAD-like"/>
    <property type="match status" value="1"/>
</dbReference>
<dbReference type="InterPro" id="IPR018303">
    <property type="entry name" value="ATPase_P-typ_P_site"/>
</dbReference>
<feature type="transmembrane region" description="Helical" evidence="10">
    <location>
        <begin position="1960"/>
        <end position="1980"/>
    </location>
</feature>
<dbReference type="Gene3D" id="3.40.30.10">
    <property type="entry name" value="Glutaredoxin"/>
    <property type="match status" value="1"/>
</dbReference>
<feature type="compositionally biased region" description="Basic and acidic residues" evidence="9">
    <location>
        <begin position="1088"/>
        <end position="1098"/>
    </location>
</feature>
<dbReference type="InterPro" id="IPR004045">
    <property type="entry name" value="Glutathione_S-Trfase_N"/>
</dbReference>
<feature type="domain" description="GST C-terminal" evidence="12">
    <location>
        <begin position="92"/>
        <end position="218"/>
    </location>
</feature>
<dbReference type="SFLD" id="SFLDG00002">
    <property type="entry name" value="C1.7:_P-type_atpase_like"/>
    <property type="match status" value="1"/>
</dbReference>
<dbReference type="PANTHER" id="PTHR43294:SF21">
    <property type="entry name" value="CATION TRANSPORTING ATPASE"/>
    <property type="match status" value="1"/>
</dbReference>
<evidence type="ECO:0000259" key="12">
    <source>
        <dbReference type="PROSITE" id="PS50405"/>
    </source>
</evidence>
<dbReference type="InterPro" id="IPR010987">
    <property type="entry name" value="Glutathione-S-Trfase_C-like"/>
</dbReference>
<keyword evidence="6" id="KW-1278">Translocase</keyword>
<evidence type="ECO:0000256" key="2">
    <source>
        <dbReference type="ARBA" id="ARBA00022475"/>
    </source>
</evidence>
<dbReference type="OrthoDB" id="158672at2759"/>
<dbReference type="CDD" id="cd10291">
    <property type="entry name" value="GST_C_YfcG_like"/>
    <property type="match status" value="1"/>
</dbReference>
<comment type="caution">
    <text evidence="13">The sequence shown here is derived from an EMBL/GenBank/DDBJ whole genome shotgun (WGS) entry which is preliminary data.</text>
</comment>
<evidence type="ECO:0000256" key="7">
    <source>
        <dbReference type="ARBA" id="ARBA00022989"/>
    </source>
</evidence>
<comment type="subcellular location">
    <subcellularLocation>
        <location evidence="1">Cell membrane</location>
        <topology evidence="1">Multi-pass membrane protein</topology>
    </subcellularLocation>
</comment>
<feature type="region of interest" description="Disordered" evidence="9">
    <location>
        <begin position="1074"/>
        <end position="1098"/>
    </location>
</feature>
<dbReference type="InterPro" id="IPR050510">
    <property type="entry name" value="Cation_transp_ATPase_P-type"/>
</dbReference>
<proteinExistence type="predicted"/>
<dbReference type="SFLD" id="SFLDF00027">
    <property type="entry name" value="p-type_atpase"/>
    <property type="match status" value="1"/>
</dbReference>
<dbReference type="InterPro" id="IPR036412">
    <property type="entry name" value="HAD-like_sf"/>
</dbReference>
<dbReference type="GO" id="GO:0005524">
    <property type="term" value="F:ATP binding"/>
    <property type="evidence" value="ECO:0007669"/>
    <property type="project" value="UniProtKB-KW"/>
</dbReference>
<dbReference type="InParanoid" id="A0A2P6N967"/>
<dbReference type="SUPFAM" id="SSF56784">
    <property type="entry name" value="HAD-like"/>
    <property type="match status" value="1"/>
</dbReference>
<evidence type="ECO:0000256" key="5">
    <source>
        <dbReference type="ARBA" id="ARBA00022840"/>
    </source>
</evidence>
<keyword evidence="7 10" id="KW-1133">Transmembrane helix</keyword>
<feature type="transmembrane region" description="Helical" evidence="10">
    <location>
        <begin position="1152"/>
        <end position="1172"/>
    </location>
</feature>
<dbReference type="InterPro" id="IPR004014">
    <property type="entry name" value="ATPase_P-typ_cation-transptr_N"/>
</dbReference>
<keyword evidence="14" id="KW-1185">Reference proteome</keyword>
<dbReference type="GO" id="GO:0036376">
    <property type="term" value="P:sodium ion export across plasma membrane"/>
    <property type="evidence" value="ECO:0007669"/>
    <property type="project" value="TreeGrafter"/>
</dbReference>